<keyword evidence="6 11" id="KW-0418">Kinase</keyword>
<evidence type="ECO:0000256" key="9">
    <source>
        <dbReference type="ARBA" id="ARBA00048367"/>
    </source>
</evidence>
<dbReference type="PROSITE" id="PS00108">
    <property type="entry name" value="PROTEIN_KINASE_ST"/>
    <property type="match status" value="1"/>
</dbReference>
<evidence type="ECO:0000256" key="7">
    <source>
        <dbReference type="ARBA" id="ARBA00022840"/>
    </source>
</evidence>
<dbReference type="EC" id="2.7.11.22" evidence="2"/>
<evidence type="ECO:0000256" key="4">
    <source>
        <dbReference type="ARBA" id="ARBA00022679"/>
    </source>
</evidence>
<comment type="caution">
    <text evidence="11">The sequence shown here is derived from an EMBL/GenBank/DDBJ whole genome shotgun (WGS) entry which is preliminary data.</text>
</comment>
<evidence type="ECO:0000259" key="10">
    <source>
        <dbReference type="PROSITE" id="PS50011"/>
    </source>
</evidence>
<dbReference type="Proteomes" id="UP000807306">
    <property type="component" value="Unassembled WGS sequence"/>
</dbReference>
<dbReference type="SMART" id="SM00220">
    <property type="entry name" value="S_TKc"/>
    <property type="match status" value="1"/>
</dbReference>
<keyword evidence="12" id="KW-1185">Reference proteome</keyword>
<keyword evidence="7" id="KW-0067">ATP-binding</keyword>
<keyword evidence="3" id="KW-0723">Serine/threonine-protein kinase</keyword>
<dbReference type="Gene3D" id="1.10.510.10">
    <property type="entry name" value="Transferase(Phosphotransferase) domain 1"/>
    <property type="match status" value="1"/>
</dbReference>
<evidence type="ECO:0000256" key="5">
    <source>
        <dbReference type="ARBA" id="ARBA00022741"/>
    </source>
</evidence>
<evidence type="ECO:0000256" key="3">
    <source>
        <dbReference type="ARBA" id="ARBA00022527"/>
    </source>
</evidence>
<dbReference type="PANTHER" id="PTHR24056:SF171">
    <property type="entry name" value="CYCLIN-DEPENDENT KINASE 20"/>
    <property type="match status" value="1"/>
</dbReference>
<comment type="catalytic activity">
    <reaction evidence="8">
        <text>L-threonyl-[protein] + ATP = O-phospho-L-threonyl-[protein] + ADP + H(+)</text>
        <dbReference type="Rhea" id="RHEA:46608"/>
        <dbReference type="Rhea" id="RHEA-COMP:11060"/>
        <dbReference type="Rhea" id="RHEA-COMP:11605"/>
        <dbReference type="ChEBI" id="CHEBI:15378"/>
        <dbReference type="ChEBI" id="CHEBI:30013"/>
        <dbReference type="ChEBI" id="CHEBI:30616"/>
        <dbReference type="ChEBI" id="CHEBI:61977"/>
        <dbReference type="ChEBI" id="CHEBI:456216"/>
        <dbReference type="EC" id="2.7.11.22"/>
    </reaction>
</comment>
<gene>
    <name evidence="11" type="ORF">CPB83DRAFT_842063</name>
</gene>
<sequence length="423" mass="47553">MMDPIVAADPSHHDLIHEGPCSTVAKAWVTTKDGSPRWVVVKSSTTSRKFAKEPHDIMKECRLLSSLAHCHVVSILNVKQNDAEMVLDIYMEYLPNSLSDLLNCPSFTVFTFPPKGIFDAKVDPHSLKRFEKVSKSLMIQILLGLAFLHGRKISHRDLKPDNILLTQSGYIKLIDFGVAFQDEVLDEDKTDDIWPENRNRLYFEVSTGAYRAPELLFGYRNYDPTAIDLWSIGATFAQFFTPLRLSSDDPEDDDDDDLVGGQSAAKPFMVPRYLRIGYPGSQWRRDTLFNGERGEIGLAWSIFKIFGTPTADSWPEFEDLPSAKSVTFNIVPSVPLSPILPNLPINSEEFSYTNALDLLSRFLRYPSACRISAADAILHPWFFGEILLPSGYVSQIKGISVSFEWEGKSLEEVLCPLLPDIPG</sequence>
<keyword evidence="5" id="KW-0547">Nucleotide-binding</keyword>
<dbReference type="InterPro" id="IPR008271">
    <property type="entry name" value="Ser/Thr_kinase_AS"/>
</dbReference>
<feature type="non-terminal residue" evidence="11">
    <location>
        <position position="423"/>
    </location>
</feature>
<reference evidence="11" key="1">
    <citation type="submission" date="2020-11" db="EMBL/GenBank/DDBJ databases">
        <authorList>
            <consortium name="DOE Joint Genome Institute"/>
            <person name="Ahrendt S."/>
            <person name="Riley R."/>
            <person name="Andreopoulos W."/>
            <person name="Labutti K."/>
            <person name="Pangilinan J."/>
            <person name="Ruiz-Duenas F.J."/>
            <person name="Barrasa J.M."/>
            <person name="Sanchez-Garcia M."/>
            <person name="Camarero S."/>
            <person name="Miyauchi S."/>
            <person name="Serrano A."/>
            <person name="Linde D."/>
            <person name="Babiker R."/>
            <person name="Drula E."/>
            <person name="Ayuso-Fernandez I."/>
            <person name="Pacheco R."/>
            <person name="Padilla G."/>
            <person name="Ferreira P."/>
            <person name="Barriuso J."/>
            <person name="Kellner H."/>
            <person name="Castanera R."/>
            <person name="Alfaro M."/>
            <person name="Ramirez L."/>
            <person name="Pisabarro A.G."/>
            <person name="Kuo A."/>
            <person name="Tritt A."/>
            <person name="Lipzen A."/>
            <person name="He G."/>
            <person name="Yan M."/>
            <person name="Ng V."/>
            <person name="Cullen D."/>
            <person name="Martin F."/>
            <person name="Rosso M.-N."/>
            <person name="Henrissat B."/>
            <person name="Hibbett D."/>
            <person name="Martinez A.T."/>
            <person name="Grigoriev I.V."/>
        </authorList>
    </citation>
    <scope>NUCLEOTIDE SEQUENCE</scope>
    <source>
        <strain evidence="11">CBS 506.95</strain>
    </source>
</reference>
<accession>A0A9P6JWY0</accession>
<dbReference type="EMBL" id="MU157824">
    <property type="protein sequence ID" value="KAF9535623.1"/>
    <property type="molecule type" value="Genomic_DNA"/>
</dbReference>
<dbReference type="InterPro" id="IPR050108">
    <property type="entry name" value="CDK"/>
</dbReference>
<protein>
    <recommendedName>
        <fullName evidence="2">cyclin-dependent kinase</fullName>
        <ecNumber evidence="2">2.7.11.22</ecNumber>
    </recommendedName>
</protein>
<keyword evidence="4" id="KW-0808">Transferase</keyword>
<dbReference type="PROSITE" id="PS50011">
    <property type="entry name" value="PROTEIN_KINASE_DOM"/>
    <property type="match status" value="1"/>
</dbReference>
<evidence type="ECO:0000256" key="1">
    <source>
        <dbReference type="ARBA" id="ARBA00006485"/>
    </source>
</evidence>
<dbReference type="Gene3D" id="3.30.200.20">
    <property type="entry name" value="Phosphorylase Kinase, domain 1"/>
    <property type="match status" value="1"/>
</dbReference>
<dbReference type="OrthoDB" id="413582at2759"/>
<dbReference type="InterPro" id="IPR011009">
    <property type="entry name" value="Kinase-like_dom_sf"/>
</dbReference>
<feature type="domain" description="Protein kinase" evidence="10">
    <location>
        <begin position="10"/>
        <end position="382"/>
    </location>
</feature>
<dbReference type="GO" id="GO:0005634">
    <property type="term" value="C:nucleus"/>
    <property type="evidence" value="ECO:0007669"/>
    <property type="project" value="TreeGrafter"/>
</dbReference>
<evidence type="ECO:0000256" key="2">
    <source>
        <dbReference type="ARBA" id="ARBA00012425"/>
    </source>
</evidence>
<dbReference type="SUPFAM" id="SSF56112">
    <property type="entry name" value="Protein kinase-like (PK-like)"/>
    <property type="match status" value="1"/>
</dbReference>
<proteinExistence type="inferred from homology"/>
<name>A0A9P6JWY0_9AGAR</name>
<dbReference type="PANTHER" id="PTHR24056">
    <property type="entry name" value="CELL DIVISION PROTEIN KINASE"/>
    <property type="match status" value="1"/>
</dbReference>
<dbReference type="GO" id="GO:0005524">
    <property type="term" value="F:ATP binding"/>
    <property type="evidence" value="ECO:0007669"/>
    <property type="project" value="UniProtKB-KW"/>
</dbReference>
<dbReference type="InterPro" id="IPR000719">
    <property type="entry name" value="Prot_kinase_dom"/>
</dbReference>
<organism evidence="11 12">
    <name type="scientific">Crepidotus variabilis</name>
    <dbReference type="NCBI Taxonomy" id="179855"/>
    <lineage>
        <taxon>Eukaryota</taxon>
        <taxon>Fungi</taxon>
        <taxon>Dikarya</taxon>
        <taxon>Basidiomycota</taxon>
        <taxon>Agaricomycotina</taxon>
        <taxon>Agaricomycetes</taxon>
        <taxon>Agaricomycetidae</taxon>
        <taxon>Agaricales</taxon>
        <taxon>Agaricineae</taxon>
        <taxon>Crepidotaceae</taxon>
        <taxon>Crepidotus</taxon>
    </lineage>
</organism>
<evidence type="ECO:0000256" key="6">
    <source>
        <dbReference type="ARBA" id="ARBA00022777"/>
    </source>
</evidence>
<dbReference type="Pfam" id="PF00069">
    <property type="entry name" value="Pkinase"/>
    <property type="match status" value="1"/>
</dbReference>
<comment type="similarity">
    <text evidence="1">Belongs to the protein kinase superfamily. CMGC Ser/Thr protein kinase family. CDC2/CDKX subfamily.</text>
</comment>
<evidence type="ECO:0000256" key="8">
    <source>
        <dbReference type="ARBA" id="ARBA00047811"/>
    </source>
</evidence>
<comment type="catalytic activity">
    <reaction evidence="9">
        <text>L-seryl-[protein] + ATP = O-phospho-L-seryl-[protein] + ADP + H(+)</text>
        <dbReference type="Rhea" id="RHEA:17989"/>
        <dbReference type="Rhea" id="RHEA-COMP:9863"/>
        <dbReference type="Rhea" id="RHEA-COMP:11604"/>
        <dbReference type="ChEBI" id="CHEBI:15378"/>
        <dbReference type="ChEBI" id="CHEBI:29999"/>
        <dbReference type="ChEBI" id="CHEBI:30616"/>
        <dbReference type="ChEBI" id="CHEBI:83421"/>
        <dbReference type="ChEBI" id="CHEBI:456216"/>
        <dbReference type="EC" id="2.7.11.22"/>
    </reaction>
</comment>
<evidence type="ECO:0000313" key="11">
    <source>
        <dbReference type="EMBL" id="KAF9535623.1"/>
    </source>
</evidence>
<dbReference type="AlphaFoldDB" id="A0A9P6JWY0"/>
<dbReference type="GO" id="GO:0004693">
    <property type="term" value="F:cyclin-dependent protein serine/threonine kinase activity"/>
    <property type="evidence" value="ECO:0007669"/>
    <property type="project" value="UniProtKB-EC"/>
</dbReference>
<evidence type="ECO:0000313" key="12">
    <source>
        <dbReference type="Proteomes" id="UP000807306"/>
    </source>
</evidence>